<keyword evidence="6 8" id="KW-0931">ER-Golgi transport</keyword>
<sequence length="186" mass="20997">MSKQSLQKIGEAAFARCERVSAELLSLTYGSMVRQLLHDYESVDEVNVQLDKMGYNIGIRLVDDFLSKSRVYHCAGFAETAETISKVGFKMYLGVNAVATNWSEDKKSFGLVFDENPLTEFTELPEAYEGLWYSNILCGVIRGSLQNVQMVCECKFVRCTLRGDEANEIRVTLKEILQEKPPADED</sequence>
<dbReference type="PIRSF" id="PIRSF018293">
    <property type="entry name" value="TRAPP_I_complex_Bet3"/>
    <property type="match status" value="1"/>
</dbReference>
<evidence type="ECO:0000256" key="6">
    <source>
        <dbReference type="ARBA" id="ARBA00022892"/>
    </source>
</evidence>
<evidence type="ECO:0000256" key="7">
    <source>
        <dbReference type="ARBA" id="ARBA00023034"/>
    </source>
</evidence>
<dbReference type="Gene3D" id="3.30.1380.20">
    <property type="entry name" value="Trafficking protein particle complex subunit 3"/>
    <property type="match status" value="1"/>
</dbReference>
<dbReference type="PANTHER" id="PTHR13048">
    <property type="entry name" value="TRAFFICKING PROTEIN PARTICLE COMPLEX SUBUNIT 3"/>
    <property type="match status" value="1"/>
</dbReference>
<evidence type="ECO:0000256" key="2">
    <source>
        <dbReference type="ARBA" id="ARBA00004240"/>
    </source>
</evidence>
<dbReference type="Pfam" id="PF04051">
    <property type="entry name" value="TRAPP"/>
    <property type="match status" value="1"/>
</dbReference>
<dbReference type="InterPro" id="IPR007194">
    <property type="entry name" value="TRAPP_component"/>
</dbReference>
<evidence type="ECO:0000256" key="8">
    <source>
        <dbReference type="PIRNR" id="PIRNR018293"/>
    </source>
</evidence>
<keyword evidence="5" id="KW-0256">Endoplasmic reticulum</keyword>
<reference evidence="9" key="1">
    <citation type="submission" date="2021-01" db="EMBL/GenBank/DDBJ databases">
        <authorList>
            <person name="Corre E."/>
            <person name="Pelletier E."/>
            <person name="Niang G."/>
            <person name="Scheremetjew M."/>
            <person name="Finn R."/>
            <person name="Kale V."/>
            <person name="Holt S."/>
            <person name="Cochrane G."/>
            <person name="Meng A."/>
            <person name="Brown T."/>
            <person name="Cohen L."/>
        </authorList>
    </citation>
    <scope>NUCLEOTIDE SEQUENCE</scope>
    <source>
        <strain evidence="9">SAG 36.94</strain>
    </source>
</reference>
<dbReference type="EMBL" id="HBGH01009687">
    <property type="protein sequence ID" value="CAD9233317.1"/>
    <property type="molecule type" value="Transcribed_RNA"/>
</dbReference>
<evidence type="ECO:0000256" key="4">
    <source>
        <dbReference type="ARBA" id="ARBA00022448"/>
    </source>
</evidence>
<protein>
    <recommendedName>
        <fullName evidence="8">Trafficking protein particle complex subunit</fullName>
    </recommendedName>
</protein>
<evidence type="ECO:0000256" key="1">
    <source>
        <dbReference type="ARBA" id="ARBA00004222"/>
    </source>
</evidence>
<evidence type="ECO:0000256" key="3">
    <source>
        <dbReference type="ARBA" id="ARBA00006218"/>
    </source>
</evidence>
<evidence type="ECO:0000256" key="5">
    <source>
        <dbReference type="ARBA" id="ARBA00022824"/>
    </source>
</evidence>
<comment type="subcellular location">
    <subcellularLocation>
        <location evidence="2">Endoplasmic reticulum</location>
    </subcellularLocation>
    <subcellularLocation>
        <location evidence="1 8">Golgi apparatus</location>
        <location evidence="1 8">cis-Golgi network</location>
    </subcellularLocation>
</comment>
<dbReference type="SUPFAM" id="SSF111126">
    <property type="entry name" value="Ligand-binding domain in the NO signalling and Golgi transport"/>
    <property type="match status" value="1"/>
</dbReference>
<comment type="similarity">
    <text evidence="3 8">Belongs to the TRAPP small subunits family. BET3 subfamily.</text>
</comment>
<gene>
    <name evidence="9" type="ORF">CCAE0312_LOCUS5403</name>
</gene>
<dbReference type="InterPro" id="IPR024096">
    <property type="entry name" value="NO_sig/Golgi_transp_ligand-bd"/>
</dbReference>
<dbReference type="GO" id="GO:0016236">
    <property type="term" value="P:macroautophagy"/>
    <property type="evidence" value="ECO:0007669"/>
    <property type="project" value="UniProtKB-ARBA"/>
</dbReference>
<evidence type="ECO:0000313" key="9">
    <source>
        <dbReference type="EMBL" id="CAD9233317.1"/>
    </source>
</evidence>
<comment type="subunit">
    <text evidence="8">Homodimer.</text>
</comment>
<dbReference type="InterPro" id="IPR016721">
    <property type="entry name" value="Bet3"/>
</dbReference>
<name>A0A7S1XF07_9RHOD</name>
<dbReference type="GO" id="GO:0005783">
    <property type="term" value="C:endoplasmic reticulum"/>
    <property type="evidence" value="ECO:0007669"/>
    <property type="project" value="UniProtKB-SubCell"/>
</dbReference>
<dbReference type="AlphaFoldDB" id="A0A7S1XF07"/>
<dbReference type="CDD" id="cd14942">
    <property type="entry name" value="TRAPPC3_bet3"/>
    <property type="match status" value="1"/>
</dbReference>
<dbReference type="GO" id="GO:0030008">
    <property type="term" value="C:TRAPP complex"/>
    <property type="evidence" value="ECO:0007669"/>
    <property type="project" value="InterPro"/>
</dbReference>
<organism evidence="9">
    <name type="scientific">Compsopogon caeruleus</name>
    <dbReference type="NCBI Taxonomy" id="31354"/>
    <lineage>
        <taxon>Eukaryota</taxon>
        <taxon>Rhodophyta</taxon>
        <taxon>Compsopogonophyceae</taxon>
        <taxon>Compsopogonales</taxon>
        <taxon>Compsopogonaceae</taxon>
        <taxon>Compsopogon</taxon>
    </lineage>
</organism>
<dbReference type="FunFam" id="3.30.1380.20:FF:000001">
    <property type="entry name" value="Trafficking protein particle complex subunit BET3"/>
    <property type="match status" value="1"/>
</dbReference>
<keyword evidence="4 8" id="KW-0813">Transport</keyword>
<dbReference type="GO" id="GO:0005794">
    <property type="term" value="C:Golgi apparatus"/>
    <property type="evidence" value="ECO:0007669"/>
    <property type="project" value="UniProtKB-SubCell"/>
</dbReference>
<keyword evidence="7 8" id="KW-0333">Golgi apparatus</keyword>
<comment type="function">
    <text evidence="8">May play a role in vesicular transport from endoplasmic reticulum to Golgi.</text>
</comment>
<dbReference type="GO" id="GO:0048193">
    <property type="term" value="P:Golgi vesicle transport"/>
    <property type="evidence" value="ECO:0007669"/>
    <property type="project" value="InterPro"/>
</dbReference>
<proteinExistence type="inferred from homology"/>
<accession>A0A7S1XF07</accession>